<feature type="compositionally biased region" description="Acidic residues" evidence="1">
    <location>
        <begin position="325"/>
        <end position="367"/>
    </location>
</feature>
<name>A0A803QD21_CANSA</name>
<accession>A0A803QD21</accession>
<dbReference type="PANTHER" id="PTHR33621">
    <property type="entry name" value="ASPARTIC/GLUTAMIC ACID-RICH PROTEIN"/>
    <property type="match status" value="1"/>
</dbReference>
<protein>
    <submittedName>
        <fullName evidence="2">Uncharacterized protein</fullName>
    </submittedName>
</protein>
<organism evidence="2 3">
    <name type="scientific">Cannabis sativa</name>
    <name type="common">Hemp</name>
    <name type="synonym">Marijuana</name>
    <dbReference type="NCBI Taxonomy" id="3483"/>
    <lineage>
        <taxon>Eukaryota</taxon>
        <taxon>Viridiplantae</taxon>
        <taxon>Streptophyta</taxon>
        <taxon>Embryophyta</taxon>
        <taxon>Tracheophyta</taxon>
        <taxon>Spermatophyta</taxon>
        <taxon>Magnoliopsida</taxon>
        <taxon>eudicotyledons</taxon>
        <taxon>Gunneridae</taxon>
        <taxon>Pentapetalae</taxon>
        <taxon>rosids</taxon>
        <taxon>fabids</taxon>
        <taxon>Rosales</taxon>
        <taxon>Cannabaceae</taxon>
        <taxon>Cannabis</taxon>
    </lineage>
</organism>
<feature type="region of interest" description="Disordered" evidence="1">
    <location>
        <begin position="233"/>
        <end position="406"/>
    </location>
</feature>
<evidence type="ECO:0000313" key="2">
    <source>
        <dbReference type="EnsemblPlants" id="cds.evm.model.09.100"/>
    </source>
</evidence>
<dbReference type="OMA" id="YMNQSES"/>
<evidence type="ECO:0000256" key="1">
    <source>
        <dbReference type="SAM" id="MobiDB-lite"/>
    </source>
</evidence>
<dbReference type="PANTHER" id="PTHR33621:SF2">
    <property type="entry name" value="RIBOSOMAL L1 DOMAIN-CONTAINING PROTEIN"/>
    <property type="match status" value="1"/>
</dbReference>
<proteinExistence type="predicted"/>
<sequence length="492" mass="54971">MDFHTLNRRELQALCKKNKIPANQTNIAMADALQALLPLVEGLEEFLSQPRSDDAQVDEDLVLLSPDPKTSCRTSTRTRKPVLPEPETLQPGTRTRRGTVATPAARSTRGKVPSSTVKDQISVQKTAAYSTRRSVRTLEKTMENLTLASSRKSKDFSEEMADAAEKMDAEIEKEVSVKTQDLNVSNEVKEVANDKDSLVEIEVKALVEQSDETMDVEVEAIDEKEVIDAPLAKEDSIEEKVSLEDSTEVIDAPLAKEDSIEAQESSFDESNDANRDLESESVVAEIAEVKPHSMTLSGPEMHVSEEDFDGKFDFESVSESKELSSDVEPEEEEEDELSDEDSTEEEEEESEDDDEITEGESSEEEEADSKVSLSTPSSMVSAAKLSGQFPRPTISTTPRKSSSKKQAVIQMIMEDDSSRVCENEILKTNENTTKEQKIIFYEEKSLRQLQKILKEKLNNQKNKQELEKTTRVPLQTMIENNNMAVDEAQKGF</sequence>
<dbReference type="AlphaFoldDB" id="A0A803QD21"/>
<feature type="region of interest" description="Disordered" evidence="1">
    <location>
        <begin position="66"/>
        <end position="116"/>
    </location>
</feature>
<feature type="compositionally biased region" description="Basic and acidic residues" evidence="1">
    <location>
        <begin position="302"/>
        <end position="324"/>
    </location>
</feature>
<dbReference type="Gramene" id="evm.model.09.100">
    <property type="protein sequence ID" value="cds.evm.model.09.100"/>
    <property type="gene ID" value="evm.TU.09.100"/>
</dbReference>
<feature type="compositionally biased region" description="Polar residues" evidence="1">
    <location>
        <begin position="371"/>
        <end position="380"/>
    </location>
</feature>
<dbReference type="OrthoDB" id="1916794at2759"/>
<dbReference type="EMBL" id="UZAU01000718">
    <property type="status" value="NOT_ANNOTATED_CDS"/>
    <property type="molecule type" value="Genomic_DNA"/>
</dbReference>
<evidence type="ECO:0000313" key="3">
    <source>
        <dbReference type="Proteomes" id="UP000596661"/>
    </source>
</evidence>
<feature type="compositionally biased region" description="Basic and acidic residues" evidence="1">
    <location>
        <begin position="233"/>
        <end position="243"/>
    </location>
</feature>
<dbReference type="Proteomes" id="UP000596661">
    <property type="component" value="Chromosome 9"/>
</dbReference>
<keyword evidence="3" id="KW-1185">Reference proteome</keyword>
<reference evidence="2" key="2">
    <citation type="submission" date="2021-03" db="UniProtKB">
        <authorList>
            <consortium name="EnsemblPlants"/>
        </authorList>
    </citation>
    <scope>IDENTIFICATION</scope>
</reference>
<dbReference type="EnsemblPlants" id="evm.model.09.100">
    <property type="protein sequence ID" value="cds.evm.model.09.100"/>
    <property type="gene ID" value="evm.TU.09.100"/>
</dbReference>
<reference evidence="2" key="1">
    <citation type="submission" date="2018-11" db="EMBL/GenBank/DDBJ databases">
        <authorList>
            <person name="Grassa J C."/>
        </authorList>
    </citation>
    <scope>NUCLEOTIDE SEQUENCE [LARGE SCALE GENOMIC DNA]</scope>
</reference>